<proteinExistence type="predicted"/>
<gene>
    <name evidence="1" type="ORF">HPP92_008705</name>
</gene>
<protein>
    <submittedName>
        <fullName evidence="1">Uncharacterized protein</fullName>
    </submittedName>
</protein>
<dbReference type="Proteomes" id="UP000639772">
    <property type="component" value="Unassembled WGS sequence"/>
</dbReference>
<dbReference type="EMBL" id="JADCNM010000004">
    <property type="protein sequence ID" value="KAG0486610.1"/>
    <property type="molecule type" value="Genomic_DNA"/>
</dbReference>
<evidence type="ECO:0000313" key="1">
    <source>
        <dbReference type="EMBL" id="KAG0486610.1"/>
    </source>
</evidence>
<comment type="caution">
    <text evidence="1">The sequence shown here is derived from an EMBL/GenBank/DDBJ whole genome shotgun (WGS) entry which is preliminary data.</text>
</comment>
<dbReference type="AlphaFoldDB" id="A0A835V7H0"/>
<reference evidence="1 2" key="1">
    <citation type="journal article" date="2020" name="Nat. Food">
        <title>A phased Vanilla planifolia genome enables genetic improvement of flavour and production.</title>
        <authorList>
            <person name="Hasing T."/>
            <person name="Tang H."/>
            <person name="Brym M."/>
            <person name="Khazi F."/>
            <person name="Huang T."/>
            <person name="Chambers A.H."/>
        </authorList>
    </citation>
    <scope>NUCLEOTIDE SEQUENCE [LARGE SCALE GENOMIC DNA]</scope>
    <source>
        <tissue evidence="1">Leaf</tissue>
    </source>
</reference>
<sequence length="107" mass="11636">MTYMIFVGGMAASYGGRRFVCLPLHVIAKCRIPLFAGVGGPRVIGVHGSRCEVEKMASSTKSKADQRVTFHPMHCCTSFSWCICGSFVMTDDVLRNKGKKKSSSNVA</sequence>
<name>A0A835V7H0_VANPL</name>
<evidence type="ECO:0000313" key="2">
    <source>
        <dbReference type="Proteomes" id="UP000639772"/>
    </source>
</evidence>
<organism evidence="1 2">
    <name type="scientific">Vanilla planifolia</name>
    <name type="common">Vanilla</name>
    <dbReference type="NCBI Taxonomy" id="51239"/>
    <lineage>
        <taxon>Eukaryota</taxon>
        <taxon>Viridiplantae</taxon>
        <taxon>Streptophyta</taxon>
        <taxon>Embryophyta</taxon>
        <taxon>Tracheophyta</taxon>
        <taxon>Spermatophyta</taxon>
        <taxon>Magnoliopsida</taxon>
        <taxon>Liliopsida</taxon>
        <taxon>Asparagales</taxon>
        <taxon>Orchidaceae</taxon>
        <taxon>Vanilloideae</taxon>
        <taxon>Vanilleae</taxon>
        <taxon>Vanilla</taxon>
    </lineage>
</organism>
<accession>A0A835V7H0</accession>